<protein>
    <submittedName>
        <fullName evidence="7">3'-nucleotidase/nuclease</fullName>
    </submittedName>
</protein>
<gene>
    <name evidence="7" type="ORF">Lmac_3182</name>
</gene>
<keyword evidence="1" id="KW-0540">Nuclease</keyword>
<keyword evidence="8" id="KW-1185">Reference proteome</keyword>
<dbReference type="InterPro" id="IPR008947">
    <property type="entry name" value="PLipase_C/P1_nuclease_dom_sf"/>
</dbReference>
<sequence length="262" mass="29971">MLVVNNGYCWNALGHRLVAQIAYHHLTDHAKQTYNRYNHALDKVYRKQNLVNSAAWMDSLRFRKEVWLQEKHYIDQPFSADGTKVILPAKVNAVSAIEEAKTVLRGHSSDFDKGFSLRVLLHVVGDLHQPLHAINQFSVQYPRGDKGGNLVHLGKNSVAANLHAYWDRGGGSLYKKQSYKQLIKIAYRIEEVWPCQLEKMNLEPKSWAKESYQIAIQKAYLVKPGQKPDKKYQHMVKRVTEQRIALAGCRLAALLNALAEKD</sequence>
<dbReference type="SUPFAM" id="SSF48537">
    <property type="entry name" value="Phospholipase C/P1 nuclease"/>
    <property type="match status" value="1"/>
</dbReference>
<dbReference type="Proteomes" id="UP000054908">
    <property type="component" value="Unassembled WGS sequence"/>
</dbReference>
<dbReference type="GO" id="GO:0006308">
    <property type="term" value="P:DNA catabolic process"/>
    <property type="evidence" value="ECO:0007669"/>
    <property type="project" value="InterPro"/>
</dbReference>
<keyword evidence="4" id="KW-0378">Hydrolase</keyword>
<accession>A0A0W0VU08</accession>
<dbReference type="PATRIC" id="fig|466.6.peg.3406"/>
<dbReference type="Gene3D" id="1.10.575.10">
    <property type="entry name" value="P1 Nuclease"/>
    <property type="match status" value="1"/>
</dbReference>
<dbReference type="PANTHER" id="PTHR33146:SF10">
    <property type="entry name" value="STRAND-SPECIFIC NUCLEASE, PUTATIVE-RELATED"/>
    <property type="match status" value="1"/>
</dbReference>
<dbReference type="RefSeq" id="WP_058453849.1">
    <property type="nucleotide sequence ID" value="NZ_UHIB01000001.1"/>
</dbReference>
<dbReference type="Pfam" id="PF02265">
    <property type="entry name" value="S1-P1_nuclease"/>
    <property type="match status" value="1"/>
</dbReference>
<reference evidence="7 8" key="1">
    <citation type="submission" date="2015-11" db="EMBL/GenBank/DDBJ databases">
        <title>Genomic analysis of 38 Legionella species identifies large and diverse effector repertoires.</title>
        <authorList>
            <person name="Burstein D."/>
            <person name="Amaro F."/>
            <person name="Zusman T."/>
            <person name="Lifshitz Z."/>
            <person name="Cohen O."/>
            <person name="Gilbert J.A."/>
            <person name="Pupko T."/>
            <person name="Shuman H.A."/>
            <person name="Segal G."/>
        </authorList>
    </citation>
    <scope>NUCLEOTIDE SEQUENCE [LARGE SCALE GENOMIC DNA]</scope>
    <source>
        <strain evidence="7 8">PX-1-G2-E2</strain>
    </source>
</reference>
<evidence type="ECO:0000313" key="8">
    <source>
        <dbReference type="Proteomes" id="UP000054908"/>
    </source>
</evidence>
<evidence type="ECO:0000313" key="7">
    <source>
        <dbReference type="EMBL" id="KTD23506.1"/>
    </source>
</evidence>
<organism evidence="7 8">
    <name type="scientific">Legionella maceachernii</name>
    <dbReference type="NCBI Taxonomy" id="466"/>
    <lineage>
        <taxon>Bacteria</taxon>
        <taxon>Pseudomonadati</taxon>
        <taxon>Pseudomonadota</taxon>
        <taxon>Gammaproteobacteria</taxon>
        <taxon>Legionellales</taxon>
        <taxon>Legionellaceae</taxon>
        <taxon>Legionella</taxon>
    </lineage>
</organism>
<dbReference type="InterPro" id="IPR003154">
    <property type="entry name" value="S1/P1nuclease"/>
</dbReference>
<dbReference type="CDD" id="cd11010">
    <property type="entry name" value="S1-P1_nuclease"/>
    <property type="match status" value="1"/>
</dbReference>
<dbReference type="PANTHER" id="PTHR33146">
    <property type="entry name" value="ENDONUCLEASE 4"/>
    <property type="match status" value="1"/>
</dbReference>
<evidence type="ECO:0000256" key="5">
    <source>
        <dbReference type="ARBA" id="ARBA00023157"/>
    </source>
</evidence>
<dbReference type="EMBL" id="LNYL01000054">
    <property type="protein sequence ID" value="KTD23506.1"/>
    <property type="molecule type" value="Genomic_DNA"/>
</dbReference>
<keyword evidence="6" id="KW-0325">Glycoprotein</keyword>
<dbReference type="STRING" id="466.Lmac_3182"/>
<dbReference type="AlphaFoldDB" id="A0A0W0VU08"/>
<evidence type="ECO:0000256" key="4">
    <source>
        <dbReference type="ARBA" id="ARBA00022801"/>
    </source>
</evidence>
<evidence type="ECO:0000256" key="1">
    <source>
        <dbReference type="ARBA" id="ARBA00022722"/>
    </source>
</evidence>
<evidence type="ECO:0000256" key="6">
    <source>
        <dbReference type="ARBA" id="ARBA00023180"/>
    </source>
</evidence>
<evidence type="ECO:0000256" key="3">
    <source>
        <dbReference type="ARBA" id="ARBA00022759"/>
    </source>
</evidence>
<dbReference type="GO" id="GO:0016788">
    <property type="term" value="F:hydrolase activity, acting on ester bonds"/>
    <property type="evidence" value="ECO:0007669"/>
    <property type="project" value="InterPro"/>
</dbReference>
<evidence type="ECO:0000256" key="2">
    <source>
        <dbReference type="ARBA" id="ARBA00022723"/>
    </source>
</evidence>
<keyword evidence="2" id="KW-0479">Metal-binding</keyword>
<dbReference type="GO" id="GO:0003676">
    <property type="term" value="F:nucleic acid binding"/>
    <property type="evidence" value="ECO:0007669"/>
    <property type="project" value="InterPro"/>
</dbReference>
<keyword evidence="3" id="KW-0255">Endonuclease</keyword>
<keyword evidence="5" id="KW-1015">Disulfide bond</keyword>
<comment type="caution">
    <text evidence="7">The sequence shown here is derived from an EMBL/GenBank/DDBJ whole genome shotgun (WGS) entry which is preliminary data.</text>
</comment>
<proteinExistence type="predicted"/>
<dbReference type="GO" id="GO:0046872">
    <property type="term" value="F:metal ion binding"/>
    <property type="evidence" value="ECO:0007669"/>
    <property type="project" value="UniProtKB-KW"/>
</dbReference>
<name>A0A0W0VU08_9GAMM</name>
<dbReference type="GO" id="GO:0004519">
    <property type="term" value="F:endonuclease activity"/>
    <property type="evidence" value="ECO:0007669"/>
    <property type="project" value="UniProtKB-KW"/>
</dbReference>